<dbReference type="InterPro" id="IPR026889">
    <property type="entry name" value="Zn_Tnp"/>
</dbReference>
<dbReference type="Pfam" id="PF14319">
    <property type="entry name" value="Zn_Tnp_IS91"/>
    <property type="match status" value="1"/>
</dbReference>
<proteinExistence type="predicted"/>
<gene>
    <name evidence="2" type="ORF">S01H4_22719</name>
</gene>
<feature type="domain" description="Transposase zinc-binding" evidence="1">
    <location>
        <begin position="37"/>
        <end position="122"/>
    </location>
</feature>
<evidence type="ECO:0000313" key="2">
    <source>
        <dbReference type="EMBL" id="GAG88930.1"/>
    </source>
</evidence>
<sequence length="123" mass="13857">MLPLPAGREASPGEGAAHYMRHRPERTLLYQLVEEYYPAFVSAMAAQGTALPGYVQREFEDYLRCGRLEHGFLRVRCDSCHTEHLVAFSCKRRGFCPSCGAQRMAESAALLVDEVLPEQPVRQ</sequence>
<reference evidence="2" key="1">
    <citation type="journal article" date="2014" name="Front. Microbiol.">
        <title>High frequency of phylogenetically diverse reductive dehalogenase-homologous genes in deep subseafloor sedimentary metagenomes.</title>
        <authorList>
            <person name="Kawai M."/>
            <person name="Futagami T."/>
            <person name="Toyoda A."/>
            <person name="Takaki Y."/>
            <person name="Nishi S."/>
            <person name="Hori S."/>
            <person name="Arai W."/>
            <person name="Tsubouchi T."/>
            <person name="Morono Y."/>
            <person name="Uchiyama I."/>
            <person name="Ito T."/>
            <person name="Fujiyama A."/>
            <person name="Inagaki F."/>
            <person name="Takami H."/>
        </authorList>
    </citation>
    <scope>NUCLEOTIDE SEQUENCE</scope>
    <source>
        <strain evidence="2">Expedition CK06-06</strain>
    </source>
</reference>
<dbReference type="EMBL" id="BART01010454">
    <property type="protein sequence ID" value="GAG88930.1"/>
    <property type="molecule type" value="Genomic_DNA"/>
</dbReference>
<comment type="caution">
    <text evidence="2">The sequence shown here is derived from an EMBL/GenBank/DDBJ whole genome shotgun (WGS) entry which is preliminary data.</text>
</comment>
<name>X1B1W8_9ZZZZ</name>
<evidence type="ECO:0000259" key="1">
    <source>
        <dbReference type="Pfam" id="PF14319"/>
    </source>
</evidence>
<organism evidence="2">
    <name type="scientific">marine sediment metagenome</name>
    <dbReference type="NCBI Taxonomy" id="412755"/>
    <lineage>
        <taxon>unclassified sequences</taxon>
        <taxon>metagenomes</taxon>
        <taxon>ecological metagenomes</taxon>
    </lineage>
</organism>
<accession>X1B1W8</accession>
<protein>
    <recommendedName>
        <fullName evidence="1">Transposase zinc-binding domain-containing protein</fullName>
    </recommendedName>
</protein>
<dbReference type="AlphaFoldDB" id="X1B1W8"/>